<dbReference type="EMBL" id="GL883091">
    <property type="protein sequence ID" value="EGG12297.1"/>
    <property type="molecule type" value="Genomic_DNA"/>
</dbReference>
<keyword evidence="2" id="KW-1185">Reference proteome</keyword>
<dbReference type="RefSeq" id="XP_007404672.1">
    <property type="nucleotide sequence ID" value="XM_007404610.1"/>
</dbReference>
<dbReference type="KEGG" id="mlr:MELLADRAFT_115105"/>
<dbReference type="GeneID" id="18925526"/>
<dbReference type="HOGENOM" id="CLU_1993105_0_0_1"/>
<dbReference type="VEuPathDB" id="FungiDB:MELLADRAFT_115105"/>
<dbReference type="AlphaFoldDB" id="F4R5A2"/>
<evidence type="ECO:0000313" key="2">
    <source>
        <dbReference type="Proteomes" id="UP000001072"/>
    </source>
</evidence>
<evidence type="ECO:0000313" key="1">
    <source>
        <dbReference type="EMBL" id="EGG12297.1"/>
    </source>
</evidence>
<proteinExistence type="predicted"/>
<dbReference type="InParanoid" id="F4R5A2"/>
<accession>F4R5A2</accession>
<sequence>MAMVSQSQTQPFSAQTMVELDVNCHLNKTPPPVPPRTYTPLTQDIRLKISNWVDDHYNPNEITTNGTTHGLVIKLQRVSLHLEQSPLRQRRLAKRSTPLLTNFNKPTYRKPRLVLKPASRPRPLR</sequence>
<organism evidence="2">
    <name type="scientific">Melampsora larici-populina (strain 98AG31 / pathotype 3-4-7)</name>
    <name type="common">Poplar leaf rust fungus</name>
    <dbReference type="NCBI Taxonomy" id="747676"/>
    <lineage>
        <taxon>Eukaryota</taxon>
        <taxon>Fungi</taxon>
        <taxon>Dikarya</taxon>
        <taxon>Basidiomycota</taxon>
        <taxon>Pucciniomycotina</taxon>
        <taxon>Pucciniomycetes</taxon>
        <taxon>Pucciniales</taxon>
        <taxon>Melampsoraceae</taxon>
        <taxon>Melampsora</taxon>
    </lineage>
</organism>
<name>F4R5A2_MELLP</name>
<reference evidence="2" key="1">
    <citation type="journal article" date="2011" name="Proc. Natl. Acad. Sci. U.S.A.">
        <title>Obligate biotrophy features unraveled by the genomic analysis of rust fungi.</title>
        <authorList>
            <person name="Duplessis S."/>
            <person name="Cuomo C.A."/>
            <person name="Lin Y.-C."/>
            <person name="Aerts A."/>
            <person name="Tisserant E."/>
            <person name="Veneault-Fourrey C."/>
            <person name="Joly D.L."/>
            <person name="Hacquard S."/>
            <person name="Amselem J."/>
            <person name="Cantarel B.L."/>
            <person name="Chiu R."/>
            <person name="Coutinho P.M."/>
            <person name="Feau N."/>
            <person name="Field M."/>
            <person name="Frey P."/>
            <person name="Gelhaye E."/>
            <person name="Goldberg J."/>
            <person name="Grabherr M.G."/>
            <person name="Kodira C.D."/>
            <person name="Kohler A."/>
            <person name="Kuees U."/>
            <person name="Lindquist E.A."/>
            <person name="Lucas S.M."/>
            <person name="Mago R."/>
            <person name="Mauceli E."/>
            <person name="Morin E."/>
            <person name="Murat C."/>
            <person name="Pangilinan J.L."/>
            <person name="Park R."/>
            <person name="Pearson M."/>
            <person name="Quesneville H."/>
            <person name="Rouhier N."/>
            <person name="Sakthikumar S."/>
            <person name="Salamov A.A."/>
            <person name="Schmutz J."/>
            <person name="Selles B."/>
            <person name="Shapiro H."/>
            <person name="Tanguay P."/>
            <person name="Tuskan G.A."/>
            <person name="Henrissat B."/>
            <person name="Van de Peer Y."/>
            <person name="Rouze P."/>
            <person name="Ellis J.G."/>
            <person name="Dodds P.N."/>
            <person name="Schein J.E."/>
            <person name="Zhong S."/>
            <person name="Hamelin R.C."/>
            <person name="Grigoriev I.V."/>
            <person name="Szabo L.J."/>
            <person name="Martin F."/>
        </authorList>
    </citation>
    <scope>NUCLEOTIDE SEQUENCE [LARGE SCALE GENOMIC DNA]</scope>
    <source>
        <strain evidence="2">98AG31 / pathotype 3-4-7</strain>
    </source>
</reference>
<protein>
    <submittedName>
        <fullName evidence="1">Uncharacterized protein</fullName>
    </submittedName>
</protein>
<dbReference type="Proteomes" id="UP000001072">
    <property type="component" value="Unassembled WGS sequence"/>
</dbReference>
<dbReference type="OrthoDB" id="10539529at2759"/>
<gene>
    <name evidence="1" type="ORF">MELLADRAFT_115105</name>
</gene>